<keyword evidence="4" id="KW-1185">Reference proteome</keyword>
<reference evidence="1 4" key="4">
    <citation type="journal article" date="2016" name="Genome Announc.">
        <title>Fully Closed Genome Sequences of Five Type Strains of the Genus Cronobacter and One Cronobacter sakazakii Strain.</title>
        <authorList>
            <person name="Moine D."/>
            <person name="Kassam M."/>
            <person name="Baert L."/>
            <person name="Tang Y."/>
            <person name="Barretto C."/>
            <person name="Ngom Bru C."/>
            <person name="Klijn A."/>
            <person name="Descombes P."/>
        </authorList>
    </citation>
    <scope>NUCLEOTIDE SEQUENCE [LARGE SCALE GENOMIC DNA]</scope>
    <source>
        <strain evidence="1 4">LMG 26250</strain>
    </source>
</reference>
<accession>K8AEC6</accession>
<evidence type="ECO:0000313" key="2">
    <source>
        <dbReference type="EMBL" id="CCJ74124.1"/>
    </source>
</evidence>
<sequence length="61" mass="7016">MKVQGAEETQIPKKQLTADYRRVQTTVSHLRLMADCDLPRLEQCRNVLAQLLVRQGIDTHV</sequence>
<dbReference type="EMBL" id="CAKW01000125">
    <property type="protein sequence ID" value="CCJ74124.1"/>
    <property type="molecule type" value="Genomic_DNA"/>
</dbReference>
<dbReference type="PATRIC" id="fig|1073999.7.peg.3544"/>
<evidence type="ECO:0000313" key="4">
    <source>
        <dbReference type="Proteomes" id="UP000067320"/>
    </source>
</evidence>
<dbReference type="KEGG" id="ccon:AFK62_16950"/>
<reference evidence="2" key="1">
    <citation type="submission" date="2012-07" db="EMBL/GenBank/DDBJ databases">
        <authorList>
            <person name="Cummings C."/>
        </authorList>
    </citation>
    <scope>NUCLEOTIDE SEQUENCE</scope>
    <source>
        <strain evidence="2">1330</strain>
    </source>
</reference>
<dbReference type="STRING" id="1073999.AFK62_16950"/>
<name>K8AEC6_9ENTR</name>
<dbReference type="EMBL" id="CP012264">
    <property type="protein sequence ID" value="ALB64086.1"/>
    <property type="molecule type" value="Genomic_DNA"/>
</dbReference>
<protein>
    <submittedName>
        <fullName evidence="2">Uncharacterized protein</fullName>
    </submittedName>
</protein>
<gene>
    <name evidence="1" type="ORF">AFK62_16950</name>
    <name evidence="2" type="ORF">BN137_3517</name>
</gene>
<organism evidence="2 3">
    <name type="scientific">Cronobacter condimenti 1330</name>
    <dbReference type="NCBI Taxonomy" id="1073999"/>
    <lineage>
        <taxon>Bacteria</taxon>
        <taxon>Pseudomonadati</taxon>
        <taxon>Pseudomonadota</taxon>
        <taxon>Gammaproteobacteria</taxon>
        <taxon>Enterobacterales</taxon>
        <taxon>Enterobacteriaceae</taxon>
        <taxon>Cronobacter</taxon>
    </lineage>
</organism>
<proteinExistence type="predicted"/>
<dbReference type="RefSeq" id="WP_007678926.1">
    <property type="nucleotide sequence ID" value="NZ_CAKW01000125.1"/>
</dbReference>
<dbReference type="Proteomes" id="UP000067320">
    <property type="component" value="Chromosome"/>
</dbReference>
<dbReference type="Proteomes" id="UP000009340">
    <property type="component" value="Unassembled WGS sequence"/>
</dbReference>
<evidence type="ECO:0000313" key="1">
    <source>
        <dbReference type="EMBL" id="ALB64086.1"/>
    </source>
</evidence>
<reference evidence="4" key="2">
    <citation type="submission" date="2015-07" db="EMBL/GenBank/DDBJ databases">
        <authorList>
            <person name="Moine D."/>
            <person name="Kassam M."/>
        </authorList>
    </citation>
    <scope>NUCLEOTIDE SEQUENCE [LARGE SCALE GENOMIC DNA]</scope>
    <source>
        <strain evidence="4">LMG 26250</strain>
    </source>
</reference>
<reference evidence="4" key="3">
    <citation type="submission" date="2015-09" db="EMBL/GenBank/DDBJ databases">
        <title>Cronobacter genome sequencing and assembly.</title>
        <authorList>
            <person name="Descombes P."/>
            <person name="Baert L."/>
            <person name="Ngom-Bru C."/>
            <person name="Barretto C."/>
        </authorList>
    </citation>
    <scope>NUCLEOTIDE SEQUENCE [LARGE SCALE GENOMIC DNA]</scope>
    <source>
        <strain evidence="4">LMG 26250</strain>
    </source>
</reference>
<evidence type="ECO:0000313" key="3">
    <source>
        <dbReference type="Proteomes" id="UP000009340"/>
    </source>
</evidence>
<dbReference type="AlphaFoldDB" id="K8AEC6"/>